<gene>
    <name evidence="1" type="ORF">GCM10023350_21760</name>
</gene>
<evidence type="ECO:0000313" key="2">
    <source>
        <dbReference type="Proteomes" id="UP001499882"/>
    </source>
</evidence>
<dbReference type="RefSeq" id="WP_345526796.1">
    <property type="nucleotide sequence ID" value="NZ_BAABKN010000014.1"/>
</dbReference>
<comment type="caution">
    <text evidence="1">The sequence shown here is derived from an EMBL/GenBank/DDBJ whole genome shotgun (WGS) entry which is preliminary data.</text>
</comment>
<dbReference type="Gene3D" id="3.30.70.20">
    <property type="match status" value="1"/>
</dbReference>
<dbReference type="Proteomes" id="UP001499882">
    <property type="component" value="Unassembled WGS sequence"/>
</dbReference>
<sequence>MTKIEPASASSKWRVEVSPACISAGVCLALAPDHFELVGVRARPITGLIDSTEDVALIRDAEDDCPVGAISVIKE</sequence>
<organism evidence="1 2">
    <name type="scientific">Nocardioides endophyticus</name>
    <dbReference type="NCBI Taxonomy" id="1353775"/>
    <lineage>
        <taxon>Bacteria</taxon>
        <taxon>Bacillati</taxon>
        <taxon>Actinomycetota</taxon>
        <taxon>Actinomycetes</taxon>
        <taxon>Propionibacteriales</taxon>
        <taxon>Nocardioidaceae</taxon>
        <taxon>Nocardioides</taxon>
    </lineage>
</organism>
<keyword evidence="2" id="KW-1185">Reference proteome</keyword>
<protein>
    <recommendedName>
        <fullName evidence="3">Ferredoxin</fullName>
    </recommendedName>
</protein>
<accession>A0ABP8YTS2</accession>
<evidence type="ECO:0000313" key="1">
    <source>
        <dbReference type="EMBL" id="GAA4737404.1"/>
    </source>
</evidence>
<dbReference type="Pfam" id="PF13370">
    <property type="entry name" value="Fer4_13"/>
    <property type="match status" value="1"/>
</dbReference>
<proteinExistence type="predicted"/>
<name>A0ABP8YTS2_9ACTN</name>
<dbReference type="SUPFAM" id="SSF54862">
    <property type="entry name" value="4Fe-4S ferredoxins"/>
    <property type="match status" value="1"/>
</dbReference>
<dbReference type="EMBL" id="BAABKN010000014">
    <property type="protein sequence ID" value="GAA4737404.1"/>
    <property type="molecule type" value="Genomic_DNA"/>
</dbReference>
<evidence type="ECO:0008006" key="3">
    <source>
        <dbReference type="Google" id="ProtNLM"/>
    </source>
</evidence>
<reference evidence="2" key="1">
    <citation type="journal article" date="2019" name="Int. J. Syst. Evol. Microbiol.">
        <title>The Global Catalogue of Microorganisms (GCM) 10K type strain sequencing project: providing services to taxonomists for standard genome sequencing and annotation.</title>
        <authorList>
            <consortium name="The Broad Institute Genomics Platform"/>
            <consortium name="The Broad Institute Genome Sequencing Center for Infectious Disease"/>
            <person name="Wu L."/>
            <person name="Ma J."/>
        </authorList>
    </citation>
    <scope>NUCLEOTIDE SEQUENCE [LARGE SCALE GENOMIC DNA]</scope>
    <source>
        <strain evidence="2">JCM 18532</strain>
    </source>
</reference>